<keyword evidence="3" id="KW-1185">Reference proteome</keyword>
<feature type="region of interest" description="Disordered" evidence="1">
    <location>
        <begin position="389"/>
        <end position="411"/>
    </location>
</feature>
<accession>A0ABQ7CWJ0</accession>
<proteinExistence type="predicted"/>
<dbReference type="Proteomes" id="UP000266723">
    <property type="component" value="Unassembled WGS sequence"/>
</dbReference>
<evidence type="ECO:0000313" key="3">
    <source>
        <dbReference type="Proteomes" id="UP000266723"/>
    </source>
</evidence>
<evidence type="ECO:0000313" key="2">
    <source>
        <dbReference type="EMBL" id="KAF3564488.1"/>
    </source>
</evidence>
<feature type="region of interest" description="Disordered" evidence="1">
    <location>
        <begin position="205"/>
        <end position="224"/>
    </location>
</feature>
<organism evidence="2 3">
    <name type="scientific">Brassica cretica</name>
    <name type="common">Mustard</name>
    <dbReference type="NCBI Taxonomy" id="69181"/>
    <lineage>
        <taxon>Eukaryota</taxon>
        <taxon>Viridiplantae</taxon>
        <taxon>Streptophyta</taxon>
        <taxon>Embryophyta</taxon>
        <taxon>Tracheophyta</taxon>
        <taxon>Spermatophyta</taxon>
        <taxon>Magnoliopsida</taxon>
        <taxon>eudicotyledons</taxon>
        <taxon>Gunneridae</taxon>
        <taxon>Pentapetalae</taxon>
        <taxon>rosids</taxon>
        <taxon>malvids</taxon>
        <taxon>Brassicales</taxon>
        <taxon>Brassicaceae</taxon>
        <taxon>Brassiceae</taxon>
        <taxon>Brassica</taxon>
    </lineage>
</organism>
<protein>
    <submittedName>
        <fullName evidence="2">Uncharacterized protein</fullName>
    </submittedName>
</protein>
<dbReference type="EMBL" id="QGKV02000759">
    <property type="protein sequence ID" value="KAF3564488.1"/>
    <property type="molecule type" value="Genomic_DNA"/>
</dbReference>
<name>A0ABQ7CWJ0_BRACR</name>
<evidence type="ECO:0000256" key="1">
    <source>
        <dbReference type="SAM" id="MobiDB-lite"/>
    </source>
</evidence>
<gene>
    <name evidence="2" type="ORF">DY000_02014324</name>
</gene>
<comment type="caution">
    <text evidence="2">The sequence shown here is derived from an EMBL/GenBank/DDBJ whole genome shotgun (WGS) entry which is preliminary data.</text>
</comment>
<reference evidence="2 3" key="1">
    <citation type="journal article" date="2020" name="BMC Genomics">
        <title>Intraspecific diversification of the crop wild relative Brassica cretica Lam. using demographic model selection.</title>
        <authorList>
            <person name="Kioukis A."/>
            <person name="Michalopoulou V.A."/>
            <person name="Briers L."/>
            <person name="Pirintsos S."/>
            <person name="Studholme D.J."/>
            <person name="Pavlidis P."/>
            <person name="Sarris P.F."/>
        </authorList>
    </citation>
    <scope>NUCLEOTIDE SEQUENCE [LARGE SCALE GENOMIC DNA]</scope>
    <source>
        <strain evidence="3">cv. PFS-1207/04</strain>
    </source>
</reference>
<sequence>MHVLRMIDIVACIDTILVYNVYFDVHLGRLKCVQPVLGNEILIFNLNKYLSCTYDPGLLVSVLSVQERQVQSQRNEIIALVHQPEILSFMNLRNGAVHGYSRDDPMSSQQLDDWFSFTAWPDFEIDKQIFGNHFTFLMFAHVLDDSPKSLDPVFDDLSFKWKQAEEDDTTLLDQTKIFMSDHASPTARVIPSDLSVYADHNFPLDRPDQTIRTDPSDHPDRTARSIHRIDPRMSVLELSLKPRPRDGFDRPTSLLSQPIQHSKTDSQAIFNLGREESEDVHIFSLMALLGASAALSANGLFSISSTSAEIFPNRDLLVAHRRLTGEVFLLRSQVQDMMARRDLLVQQVKDSARWELMKEWLERRVDHWNPEEEYRRHLFLSGGLNHQSGSFSQAATPRSVVGSRSSEGPSF</sequence>